<organism evidence="2 3">
    <name type="scientific">Candida metapsilosis</name>
    <dbReference type="NCBI Taxonomy" id="273372"/>
    <lineage>
        <taxon>Eukaryota</taxon>
        <taxon>Fungi</taxon>
        <taxon>Dikarya</taxon>
        <taxon>Ascomycota</taxon>
        <taxon>Saccharomycotina</taxon>
        <taxon>Pichiomycetes</taxon>
        <taxon>Debaryomycetaceae</taxon>
        <taxon>Candida/Lodderomyces clade</taxon>
        <taxon>Candida</taxon>
    </lineage>
</organism>
<dbReference type="AlphaFoldDB" id="A0A8H7ZBT7"/>
<feature type="compositionally biased region" description="Basic and acidic residues" evidence="1">
    <location>
        <begin position="47"/>
        <end position="70"/>
    </location>
</feature>
<evidence type="ECO:0000256" key="1">
    <source>
        <dbReference type="SAM" id="MobiDB-lite"/>
    </source>
</evidence>
<keyword evidence="3" id="KW-1185">Reference proteome</keyword>
<feature type="compositionally biased region" description="Basic and acidic residues" evidence="1">
    <location>
        <begin position="21"/>
        <end position="38"/>
    </location>
</feature>
<dbReference type="OrthoDB" id="4027879at2759"/>
<proteinExistence type="predicted"/>
<dbReference type="EMBL" id="JAEOAQ010000007">
    <property type="protein sequence ID" value="KAG5417609.1"/>
    <property type="molecule type" value="Genomic_DNA"/>
</dbReference>
<name>A0A8H7ZBT7_9ASCO</name>
<reference evidence="2 3" key="1">
    <citation type="submission" date="2020-12" db="EMBL/GenBank/DDBJ databases">
        <title>Effect of drift, selection, and recombination on the evolution of hybrid genomes in Candida yeast pathogens.</title>
        <authorList>
            <person name="Mixao V."/>
            <person name="Ksiezopolska E."/>
            <person name="Saus E."/>
            <person name="Boekhout T."/>
            <person name="Gacser A."/>
            <person name="Gabaldon T."/>
        </authorList>
    </citation>
    <scope>NUCLEOTIDE SEQUENCE [LARGE SCALE GENOMIC DNA]</scope>
    <source>
        <strain evidence="2 3">BP57</strain>
    </source>
</reference>
<evidence type="ECO:0000313" key="3">
    <source>
        <dbReference type="Proteomes" id="UP000669133"/>
    </source>
</evidence>
<dbReference type="RefSeq" id="XP_067546725.1">
    <property type="nucleotide sequence ID" value="XM_067694401.1"/>
</dbReference>
<gene>
    <name evidence="2" type="ORF">I9W82_005245</name>
</gene>
<sequence length="100" mass="11362">MSQLDQDHESNSHFTSNGKIPSREEQVISHDSNHDQRPHLLATSSPRGREQSEEVEERGRSRSREDKFDITDDSLDDISLMGFKTGSKHTSPAKMKKVRG</sequence>
<feature type="compositionally biased region" description="Basic and acidic residues" evidence="1">
    <location>
        <begin position="1"/>
        <end position="11"/>
    </location>
</feature>
<accession>A0A8H7ZBT7</accession>
<feature type="region of interest" description="Disordered" evidence="1">
    <location>
        <begin position="1"/>
        <end position="100"/>
    </location>
</feature>
<evidence type="ECO:0000313" key="2">
    <source>
        <dbReference type="EMBL" id="KAG5417609.1"/>
    </source>
</evidence>
<comment type="caution">
    <text evidence="2">The sequence shown here is derived from an EMBL/GenBank/DDBJ whole genome shotgun (WGS) entry which is preliminary data.</text>
</comment>
<protein>
    <submittedName>
        <fullName evidence="2">Uncharacterized protein</fullName>
    </submittedName>
</protein>
<dbReference type="Proteomes" id="UP000669133">
    <property type="component" value="Unassembled WGS sequence"/>
</dbReference>
<dbReference type="GeneID" id="93653874"/>